<organism evidence="1 2">
    <name type="scientific">Ciona savignyi</name>
    <name type="common">Pacific transparent sea squirt</name>
    <dbReference type="NCBI Taxonomy" id="51511"/>
    <lineage>
        <taxon>Eukaryota</taxon>
        <taxon>Metazoa</taxon>
        <taxon>Chordata</taxon>
        <taxon>Tunicata</taxon>
        <taxon>Ascidiacea</taxon>
        <taxon>Phlebobranchia</taxon>
        <taxon>Cionidae</taxon>
        <taxon>Ciona</taxon>
    </lineage>
</organism>
<sequence>MKRKNQMLKTRSKLSRKRNKLIDFSLKRKRGDRRKLRFDF</sequence>
<reference evidence="1" key="2">
    <citation type="submission" date="2025-08" db="UniProtKB">
        <authorList>
            <consortium name="Ensembl"/>
        </authorList>
    </citation>
    <scope>IDENTIFICATION</scope>
</reference>
<protein>
    <submittedName>
        <fullName evidence="1">Uncharacterized protein</fullName>
    </submittedName>
</protein>
<proteinExistence type="predicted"/>
<reference evidence="2" key="1">
    <citation type="submission" date="2003-08" db="EMBL/GenBank/DDBJ databases">
        <authorList>
            <person name="Birren B."/>
            <person name="Nusbaum C."/>
            <person name="Abebe A."/>
            <person name="Abouelleil A."/>
            <person name="Adekoya E."/>
            <person name="Ait-zahra M."/>
            <person name="Allen N."/>
            <person name="Allen T."/>
            <person name="An P."/>
            <person name="Anderson M."/>
            <person name="Anderson S."/>
            <person name="Arachchi H."/>
            <person name="Armbruster J."/>
            <person name="Bachantsang P."/>
            <person name="Baldwin J."/>
            <person name="Barry A."/>
            <person name="Bayul T."/>
            <person name="Blitshsteyn B."/>
            <person name="Bloom T."/>
            <person name="Blye J."/>
            <person name="Boguslavskiy L."/>
            <person name="Borowsky M."/>
            <person name="Boukhgalter B."/>
            <person name="Brunache A."/>
            <person name="Butler J."/>
            <person name="Calixte N."/>
            <person name="Calvo S."/>
            <person name="Camarata J."/>
            <person name="Campo K."/>
            <person name="Chang J."/>
            <person name="Cheshatsang Y."/>
            <person name="Citroen M."/>
            <person name="Collymore A."/>
            <person name="Considine T."/>
            <person name="Cook A."/>
            <person name="Cooke P."/>
            <person name="Corum B."/>
            <person name="Cuomo C."/>
            <person name="David R."/>
            <person name="Dawoe T."/>
            <person name="Degray S."/>
            <person name="Dodge S."/>
            <person name="Dooley K."/>
            <person name="Dorje P."/>
            <person name="Dorjee K."/>
            <person name="Dorris L."/>
            <person name="Duffey N."/>
            <person name="Dupes A."/>
            <person name="Elkins T."/>
            <person name="Engels R."/>
            <person name="Erickson J."/>
            <person name="Farina A."/>
            <person name="Faro S."/>
            <person name="Ferreira P."/>
            <person name="Fischer H."/>
            <person name="Fitzgerald M."/>
            <person name="Foley K."/>
            <person name="Gage D."/>
            <person name="Galagan J."/>
            <person name="Gearin G."/>
            <person name="Gnerre S."/>
            <person name="Gnirke A."/>
            <person name="Goyette A."/>
            <person name="Graham J."/>
            <person name="Grandbois E."/>
            <person name="Gyaltsen K."/>
            <person name="Hafez N."/>
            <person name="Hagopian D."/>
            <person name="Hagos B."/>
            <person name="Hall J."/>
            <person name="Hatcher B."/>
            <person name="Heller A."/>
            <person name="Higgins H."/>
            <person name="Honan T."/>
            <person name="Horn A."/>
            <person name="Houde N."/>
            <person name="Hughes L."/>
            <person name="Hulme W."/>
            <person name="Husby E."/>
            <person name="Iliev I."/>
            <person name="Jaffe D."/>
            <person name="Jones C."/>
            <person name="Kamal M."/>
            <person name="Kamat A."/>
            <person name="Kamvysselis M."/>
            <person name="Karlsson E."/>
            <person name="Kells C."/>
            <person name="Kieu A."/>
            <person name="Kisner P."/>
            <person name="Kodira C."/>
            <person name="Kulbokas E."/>
            <person name="Labutti K."/>
            <person name="Lama D."/>
            <person name="Landers T."/>
            <person name="Leger J."/>
            <person name="Levine S."/>
            <person name="Lewis D."/>
            <person name="Lewis T."/>
            <person name="Lindblad-toh K."/>
            <person name="Liu X."/>
            <person name="Lokyitsang T."/>
            <person name="Lokyitsang Y."/>
            <person name="Lucien O."/>
            <person name="Lui A."/>
            <person name="Ma L.J."/>
            <person name="Mabbitt R."/>
            <person name="Macdonald J."/>
            <person name="Maclean C."/>
            <person name="Major J."/>
            <person name="Manning J."/>
            <person name="Marabella R."/>
            <person name="Maru K."/>
            <person name="Matthews C."/>
            <person name="Mauceli E."/>
            <person name="Mccarthy M."/>
            <person name="Mcdonough S."/>
            <person name="Mcghee T."/>
            <person name="Meldrim J."/>
            <person name="Meneus L."/>
            <person name="Mesirov J."/>
            <person name="Mihalev A."/>
            <person name="Mihova T."/>
            <person name="Mikkelsen T."/>
            <person name="Mlenga V."/>
            <person name="Moru K."/>
            <person name="Mozes J."/>
            <person name="Mulrain L."/>
            <person name="Munson G."/>
            <person name="Naylor J."/>
            <person name="Newes C."/>
            <person name="Nguyen C."/>
            <person name="Nguyen N."/>
            <person name="Nguyen T."/>
            <person name="Nicol R."/>
            <person name="Nielsen C."/>
            <person name="Nizzari M."/>
            <person name="Norbu C."/>
            <person name="Norbu N."/>
            <person name="O'donnell P."/>
            <person name="Okoawo O."/>
            <person name="O'leary S."/>
            <person name="Omotosho B."/>
            <person name="O'neill K."/>
            <person name="Osman S."/>
            <person name="Parker S."/>
            <person name="Perrin D."/>
            <person name="Phunkhang P."/>
            <person name="Piqani B."/>
            <person name="Purcell S."/>
            <person name="Rachupka T."/>
            <person name="Ramasamy U."/>
            <person name="Rameau R."/>
            <person name="Ray V."/>
            <person name="Raymond C."/>
            <person name="Retta R."/>
            <person name="Richardson S."/>
            <person name="Rise C."/>
            <person name="Rodriguez J."/>
            <person name="Rogers J."/>
            <person name="Rogov P."/>
            <person name="Rutman M."/>
            <person name="Schupbach R."/>
            <person name="Seaman C."/>
            <person name="Settipalli S."/>
            <person name="Sharpe T."/>
            <person name="Sheridan J."/>
            <person name="Sherpa N."/>
            <person name="Shi J."/>
            <person name="Smirnov S."/>
            <person name="Smith C."/>
            <person name="Sougnez C."/>
            <person name="Spencer B."/>
            <person name="Stalker J."/>
            <person name="Stange-thomann N."/>
            <person name="Stavropoulos S."/>
            <person name="Stetson K."/>
            <person name="Stone C."/>
            <person name="Stone S."/>
            <person name="Stubbs M."/>
            <person name="Talamas J."/>
            <person name="Tchuinga P."/>
            <person name="Tenzing P."/>
            <person name="Tesfaye S."/>
            <person name="Theodore J."/>
            <person name="Thoulutsang Y."/>
            <person name="Topham K."/>
            <person name="Towey S."/>
            <person name="Tsamla T."/>
            <person name="Tsomo N."/>
            <person name="Vallee D."/>
            <person name="Vassiliev H."/>
            <person name="Venkataraman V."/>
            <person name="Vinson J."/>
            <person name="Vo A."/>
            <person name="Wade C."/>
            <person name="Wang S."/>
            <person name="Wangchuk T."/>
            <person name="Wangdi T."/>
            <person name="Whittaker C."/>
            <person name="Wilkinson J."/>
            <person name="Wu Y."/>
            <person name="Wyman D."/>
            <person name="Yadav S."/>
            <person name="Yang S."/>
            <person name="Yang X."/>
            <person name="Yeager S."/>
            <person name="Yee E."/>
            <person name="Young G."/>
            <person name="Zainoun J."/>
            <person name="Zembeck L."/>
            <person name="Zimmer A."/>
            <person name="Zody M."/>
            <person name="Lander E."/>
        </authorList>
    </citation>
    <scope>NUCLEOTIDE SEQUENCE [LARGE SCALE GENOMIC DNA]</scope>
</reference>
<keyword evidence="2" id="KW-1185">Reference proteome</keyword>
<dbReference type="Proteomes" id="UP000007875">
    <property type="component" value="Unassembled WGS sequence"/>
</dbReference>
<dbReference type="AlphaFoldDB" id="H2Z6J8"/>
<evidence type="ECO:0000313" key="1">
    <source>
        <dbReference type="Ensembl" id="ENSCSAVP00000013210.1"/>
    </source>
</evidence>
<dbReference type="HOGENOM" id="CLU_3299083_0_0_1"/>
<evidence type="ECO:0000313" key="2">
    <source>
        <dbReference type="Proteomes" id="UP000007875"/>
    </source>
</evidence>
<dbReference type="Ensembl" id="ENSCSAVT00000013359.1">
    <property type="protein sequence ID" value="ENSCSAVP00000013210.1"/>
    <property type="gene ID" value="ENSCSAVG00000007759.1"/>
</dbReference>
<dbReference type="GeneTree" id="ENSGT00530000064318"/>
<accession>H2Z6J8</accession>
<name>H2Z6J8_CIOSA</name>
<reference evidence="1" key="3">
    <citation type="submission" date="2025-09" db="UniProtKB">
        <authorList>
            <consortium name="Ensembl"/>
        </authorList>
    </citation>
    <scope>IDENTIFICATION</scope>
</reference>